<dbReference type="GO" id="GO:0004337">
    <property type="term" value="F:(2E,6E)-farnesyl diphosphate synthase activity"/>
    <property type="evidence" value="ECO:0007669"/>
    <property type="project" value="UniProtKB-EC"/>
</dbReference>
<dbReference type="EMBL" id="SJPI01000003">
    <property type="protein sequence ID" value="TWT49094.1"/>
    <property type="molecule type" value="Genomic_DNA"/>
</dbReference>
<dbReference type="RefSeq" id="WP_242632206.1">
    <property type="nucleotide sequence ID" value="NZ_SJPI01000003.1"/>
</dbReference>
<keyword evidence="6" id="KW-0414">Isoprene biosynthesis</keyword>
<sequence length="327" mass="34541">MPISSASTDAYRGVDDLRPAVEAGLIAACNFGDGCPTRLADAMRYAVLAPGKRLRPLLVLMAAEACGGMLGNLTDSAIAEVMPGAVAVEMIHAYSLIHDDLPAMDDDDLRRGRPTVHIEFDEAIAILAGDALQAEAFAQIANHVRDPQRAIEATRILAKAAGAAHLVGGQADDLMAETDPMGVKGRTVLGSSPEGGESSAALLASLQSIHRRKTGALFSASLDLGAVLSGASEEARASLGRYAEHLGLAFQVTDDNLDYTADTDTLGKRAGKDADRGKLTYPGLLGIEASREKARELIEASKREALFFADSAERLLWLADYVLERTN</sequence>
<dbReference type="PROSITE" id="PS00723">
    <property type="entry name" value="POLYPRENYL_SYNTHASE_1"/>
    <property type="match status" value="1"/>
</dbReference>
<dbReference type="PANTHER" id="PTHR43281">
    <property type="entry name" value="FARNESYL DIPHOSPHATE SYNTHASE"/>
    <property type="match status" value="1"/>
</dbReference>
<keyword evidence="9" id="KW-1185">Reference proteome</keyword>
<protein>
    <submittedName>
        <fullName evidence="8">Farnesyl diphosphate synthase</fullName>
        <ecNumber evidence="8">2.5.1.10</ecNumber>
    </submittedName>
</protein>
<keyword evidence="5" id="KW-0460">Magnesium</keyword>
<dbReference type="EC" id="2.5.1.10" evidence="8"/>
<comment type="caution">
    <text evidence="8">The sequence shown here is derived from an EMBL/GenBank/DDBJ whole genome shotgun (WGS) entry which is preliminary data.</text>
</comment>
<comment type="cofactor">
    <cofactor evidence="1">
        <name>Mg(2+)</name>
        <dbReference type="ChEBI" id="CHEBI:18420"/>
    </cofactor>
</comment>
<keyword evidence="4" id="KW-0479">Metal-binding</keyword>
<dbReference type="InterPro" id="IPR008949">
    <property type="entry name" value="Isoprenoid_synthase_dom_sf"/>
</dbReference>
<organism evidence="8 9">
    <name type="scientific">Rubripirellula amarantea</name>
    <dbReference type="NCBI Taxonomy" id="2527999"/>
    <lineage>
        <taxon>Bacteria</taxon>
        <taxon>Pseudomonadati</taxon>
        <taxon>Planctomycetota</taxon>
        <taxon>Planctomycetia</taxon>
        <taxon>Pirellulales</taxon>
        <taxon>Pirellulaceae</taxon>
        <taxon>Rubripirellula</taxon>
    </lineage>
</organism>
<evidence type="ECO:0000256" key="6">
    <source>
        <dbReference type="ARBA" id="ARBA00023229"/>
    </source>
</evidence>
<dbReference type="InterPro" id="IPR033749">
    <property type="entry name" value="Polyprenyl_synt_CS"/>
</dbReference>
<dbReference type="CDD" id="cd00685">
    <property type="entry name" value="Trans_IPPS_HT"/>
    <property type="match status" value="1"/>
</dbReference>
<evidence type="ECO:0000256" key="5">
    <source>
        <dbReference type="ARBA" id="ARBA00022842"/>
    </source>
</evidence>
<dbReference type="GO" id="GO:0046872">
    <property type="term" value="F:metal ion binding"/>
    <property type="evidence" value="ECO:0007669"/>
    <property type="project" value="UniProtKB-KW"/>
</dbReference>
<dbReference type="PANTHER" id="PTHR43281:SF1">
    <property type="entry name" value="FARNESYL DIPHOSPHATE SYNTHASE"/>
    <property type="match status" value="1"/>
</dbReference>
<proteinExistence type="inferred from homology"/>
<dbReference type="InterPro" id="IPR000092">
    <property type="entry name" value="Polyprenyl_synt"/>
</dbReference>
<dbReference type="SUPFAM" id="SSF48576">
    <property type="entry name" value="Terpenoid synthases"/>
    <property type="match status" value="1"/>
</dbReference>
<evidence type="ECO:0000256" key="4">
    <source>
        <dbReference type="ARBA" id="ARBA00022723"/>
    </source>
</evidence>
<dbReference type="AlphaFoldDB" id="A0A5C5WED0"/>
<accession>A0A5C5WED0</accession>
<name>A0A5C5WED0_9BACT</name>
<evidence type="ECO:0000256" key="1">
    <source>
        <dbReference type="ARBA" id="ARBA00001946"/>
    </source>
</evidence>
<evidence type="ECO:0000256" key="7">
    <source>
        <dbReference type="RuleBase" id="RU004466"/>
    </source>
</evidence>
<dbReference type="Gene3D" id="1.10.600.10">
    <property type="entry name" value="Farnesyl Diphosphate Synthase"/>
    <property type="match status" value="1"/>
</dbReference>
<keyword evidence="3 7" id="KW-0808">Transferase</keyword>
<dbReference type="SFLD" id="SFLDS00005">
    <property type="entry name" value="Isoprenoid_Synthase_Type_I"/>
    <property type="match status" value="1"/>
</dbReference>
<dbReference type="Proteomes" id="UP000316598">
    <property type="component" value="Unassembled WGS sequence"/>
</dbReference>
<evidence type="ECO:0000256" key="3">
    <source>
        <dbReference type="ARBA" id="ARBA00022679"/>
    </source>
</evidence>
<dbReference type="GO" id="GO:0016114">
    <property type="term" value="P:terpenoid biosynthetic process"/>
    <property type="evidence" value="ECO:0007669"/>
    <property type="project" value="UniProtKB-ARBA"/>
</dbReference>
<gene>
    <name evidence="8" type="ORF">Pla22_42860</name>
</gene>
<reference evidence="8 9" key="1">
    <citation type="submission" date="2019-02" db="EMBL/GenBank/DDBJ databases">
        <title>Deep-cultivation of Planctomycetes and their phenomic and genomic characterization uncovers novel biology.</title>
        <authorList>
            <person name="Wiegand S."/>
            <person name="Jogler M."/>
            <person name="Boedeker C."/>
            <person name="Pinto D."/>
            <person name="Vollmers J."/>
            <person name="Rivas-Marin E."/>
            <person name="Kohn T."/>
            <person name="Peeters S.H."/>
            <person name="Heuer A."/>
            <person name="Rast P."/>
            <person name="Oberbeckmann S."/>
            <person name="Bunk B."/>
            <person name="Jeske O."/>
            <person name="Meyerdierks A."/>
            <person name="Storesund J.E."/>
            <person name="Kallscheuer N."/>
            <person name="Luecker S."/>
            <person name="Lage O.M."/>
            <person name="Pohl T."/>
            <person name="Merkel B.J."/>
            <person name="Hornburger P."/>
            <person name="Mueller R.-W."/>
            <person name="Bruemmer F."/>
            <person name="Labrenz M."/>
            <person name="Spormann A.M."/>
            <person name="Op Den Camp H."/>
            <person name="Overmann J."/>
            <person name="Amann R."/>
            <person name="Jetten M.S.M."/>
            <person name="Mascher T."/>
            <person name="Medema M.H."/>
            <person name="Devos D.P."/>
            <person name="Kaster A.-K."/>
            <person name="Ovreas L."/>
            <person name="Rohde M."/>
            <person name="Galperin M.Y."/>
            <person name="Jogler C."/>
        </authorList>
    </citation>
    <scope>NUCLEOTIDE SEQUENCE [LARGE SCALE GENOMIC DNA]</scope>
    <source>
        <strain evidence="8 9">Pla22</strain>
    </source>
</reference>
<evidence type="ECO:0000313" key="8">
    <source>
        <dbReference type="EMBL" id="TWT49094.1"/>
    </source>
</evidence>
<comment type="similarity">
    <text evidence="2 7">Belongs to the FPP/GGPP synthase family.</text>
</comment>
<evidence type="ECO:0000256" key="2">
    <source>
        <dbReference type="ARBA" id="ARBA00006706"/>
    </source>
</evidence>
<dbReference type="FunFam" id="1.10.600.10:FF:000001">
    <property type="entry name" value="Geranylgeranyl diphosphate synthase"/>
    <property type="match status" value="1"/>
</dbReference>
<dbReference type="SFLD" id="SFLDG01017">
    <property type="entry name" value="Polyprenyl_Transferase_Like"/>
    <property type="match status" value="1"/>
</dbReference>
<evidence type="ECO:0000313" key="9">
    <source>
        <dbReference type="Proteomes" id="UP000316598"/>
    </source>
</evidence>
<dbReference type="Pfam" id="PF00348">
    <property type="entry name" value="polyprenyl_synt"/>
    <property type="match status" value="1"/>
</dbReference>